<gene>
    <name evidence="2" type="ORF">CPT03_03610</name>
</gene>
<dbReference type="GO" id="GO:0051536">
    <property type="term" value="F:iron-sulfur cluster binding"/>
    <property type="evidence" value="ECO:0007669"/>
    <property type="project" value="InterPro"/>
</dbReference>
<dbReference type="RefSeq" id="WP_099437565.1">
    <property type="nucleotide sequence ID" value="NZ_CP024091.1"/>
</dbReference>
<dbReference type="InterPro" id="IPR001041">
    <property type="entry name" value="2Fe-2S_ferredoxin-type"/>
</dbReference>
<evidence type="ECO:0000259" key="1">
    <source>
        <dbReference type="Pfam" id="PF00111"/>
    </source>
</evidence>
<sequence>MNFGNSHGLNNISLTVIWDGISYELQTFPNEYRSLMMLIFDRIGPEEFGVCLGMGKCGTCLVEVIQGHTLTDFDRNENTTLAKHGVNNLNIRMACQLLIDEQCNGMIVKIV</sequence>
<dbReference type="OrthoDB" id="9799640at2"/>
<dbReference type="Proteomes" id="UP000223749">
    <property type="component" value="Chromosome"/>
</dbReference>
<protein>
    <submittedName>
        <fullName evidence="2">Ferredoxin</fullName>
    </submittedName>
</protein>
<reference evidence="2 3" key="1">
    <citation type="submission" date="2017-10" db="EMBL/GenBank/DDBJ databases">
        <title>Whole genome of Pedobacter ginsengisoli T01R-27 isolated from tomato rhizosphere.</title>
        <authorList>
            <person name="Weon H.-Y."/>
            <person name="Lee S.A."/>
            <person name="Sang M.K."/>
            <person name="Song J."/>
        </authorList>
    </citation>
    <scope>NUCLEOTIDE SEQUENCE [LARGE SCALE GENOMIC DNA]</scope>
    <source>
        <strain evidence="2 3">T01R-27</strain>
    </source>
</reference>
<feature type="domain" description="2Fe-2S ferredoxin-type" evidence="1">
    <location>
        <begin position="51"/>
        <end position="98"/>
    </location>
</feature>
<organism evidence="2 3">
    <name type="scientific">Pedobacter ginsengisoli</name>
    <dbReference type="NCBI Taxonomy" id="363852"/>
    <lineage>
        <taxon>Bacteria</taxon>
        <taxon>Pseudomonadati</taxon>
        <taxon>Bacteroidota</taxon>
        <taxon>Sphingobacteriia</taxon>
        <taxon>Sphingobacteriales</taxon>
        <taxon>Sphingobacteriaceae</taxon>
        <taxon>Pedobacter</taxon>
    </lineage>
</organism>
<evidence type="ECO:0000313" key="2">
    <source>
        <dbReference type="EMBL" id="ATP55618.1"/>
    </source>
</evidence>
<dbReference type="EMBL" id="CP024091">
    <property type="protein sequence ID" value="ATP55618.1"/>
    <property type="molecule type" value="Genomic_DNA"/>
</dbReference>
<dbReference type="KEGG" id="pgs:CPT03_03610"/>
<accession>A0A2D1U1Y5</accession>
<dbReference type="InterPro" id="IPR012675">
    <property type="entry name" value="Beta-grasp_dom_sf"/>
</dbReference>
<dbReference type="InterPro" id="IPR036010">
    <property type="entry name" value="2Fe-2S_ferredoxin-like_sf"/>
</dbReference>
<dbReference type="AlphaFoldDB" id="A0A2D1U1Y5"/>
<evidence type="ECO:0000313" key="3">
    <source>
        <dbReference type="Proteomes" id="UP000223749"/>
    </source>
</evidence>
<dbReference type="SUPFAM" id="SSF54292">
    <property type="entry name" value="2Fe-2S ferredoxin-like"/>
    <property type="match status" value="1"/>
</dbReference>
<proteinExistence type="predicted"/>
<dbReference type="Pfam" id="PF00111">
    <property type="entry name" value="Fer2"/>
    <property type="match status" value="1"/>
</dbReference>
<dbReference type="Gene3D" id="3.10.20.30">
    <property type="match status" value="1"/>
</dbReference>
<keyword evidence="3" id="KW-1185">Reference proteome</keyword>
<name>A0A2D1U1Y5_9SPHI</name>